<feature type="signal peptide" evidence="2">
    <location>
        <begin position="1"/>
        <end position="22"/>
    </location>
</feature>
<reference evidence="5" key="1">
    <citation type="submission" date="2018-12" db="EMBL/GenBank/DDBJ databases">
        <title>Complete genome sequence of Roseovarius sp. MME-070.</title>
        <authorList>
            <person name="Nam Y.-D."/>
            <person name="Kang J."/>
            <person name="Chung W.-H."/>
            <person name="Park Y.S."/>
        </authorList>
    </citation>
    <scope>NUCLEOTIDE SEQUENCE [LARGE SCALE GENOMIC DNA]</scope>
    <source>
        <strain evidence="5">MME-070</strain>
    </source>
</reference>
<dbReference type="EMBL" id="CP034348">
    <property type="protein sequence ID" value="QGX98683.1"/>
    <property type="molecule type" value="Genomic_DNA"/>
</dbReference>
<accession>A0A6I6IS12</accession>
<evidence type="ECO:0000313" key="4">
    <source>
        <dbReference type="EMBL" id="QGX98683.1"/>
    </source>
</evidence>
<dbReference type="Proteomes" id="UP000428330">
    <property type="component" value="Chromosome"/>
</dbReference>
<feature type="chain" id="PRO_5026316072" description="Peptidase S74 domain-containing protein" evidence="2">
    <location>
        <begin position="23"/>
        <end position="439"/>
    </location>
</feature>
<sequence length="439" mass="46117">MKCSALVTITSLLAMCTLPAQAQDLNGANLTLSGTITQSGFGQNYFSAQNNTFDGRACIGPACDGTEPFEQGPLRLKWSEPDILFQDSSVSGAFSSNDWRLVVNDVSQTFFAVEDIDGGTIPLKIAGGVPTNSLYLSSSGNIGFGTSLPQEALHVTGGTPNLRFEDVIGTTYQWDVGGNHIGFFVEDVTASRLPFIIAPGAPTNSIYIAGSGGIGMGTDLPSTGLHVQKSDGTGAILIEETSAGTLGQMTLRNNGITFFTLEDTSIADVDNSGRKWNFQNQAGTFRVTTAPGGPGEIEMILTPAGDMTIEGALTQNSDKNKKMAIEPVDPGEILQKVAELPVSSWMYKDNEALGIRHMGPMAQDFHAAFGLGASETGISSLDTSGVALAAIQALASENAALRTESAKLKAQTKAETDALRAQLTALTARLSAMEMQITD</sequence>
<dbReference type="PROSITE" id="PS51688">
    <property type="entry name" value="ICA"/>
    <property type="match status" value="1"/>
</dbReference>
<protein>
    <recommendedName>
        <fullName evidence="3">Peptidase S74 domain-containing protein</fullName>
    </recommendedName>
</protein>
<feature type="domain" description="Peptidase S74" evidence="3">
    <location>
        <begin position="317"/>
        <end position="423"/>
    </location>
</feature>
<dbReference type="Pfam" id="PF13884">
    <property type="entry name" value="Peptidase_S74"/>
    <property type="match status" value="1"/>
</dbReference>
<keyword evidence="5" id="KW-1185">Reference proteome</keyword>
<evidence type="ECO:0000259" key="3">
    <source>
        <dbReference type="PROSITE" id="PS51688"/>
    </source>
</evidence>
<evidence type="ECO:0000313" key="5">
    <source>
        <dbReference type="Proteomes" id="UP000428330"/>
    </source>
</evidence>
<proteinExistence type="predicted"/>
<dbReference type="KEGG" id="rom:EI983_10530"/>
<feature type="coiled-coil region" evidence="1">
    <location>
        <begin position="391"/>
        <end position="429"/>
    </location>
</feature>
<dbReference type="AlphaFoldDB" id="A0A6I6IS12"/>
<keyword evidence="2" id="KW-0732">Signal</keyword>
<organism evidence="4 5">
    <name type="scientific">Roseovarius faecimaris</name>
    <dbReference type="NCBI Taxonomy" id="2494550"/>
    <lineage>
        <taxon>Bacteria</taxon>
        <taxon>Pseudomonadati</taxon>
        <taxon>Pseudomonadota</taxon>
        <taxon>Alphaproteobacteria</taxon>
        <taxon>Rhodobacterales</taxon>
        <taxon>Roseobacteraceae</taxon>
        <taxon>Roseovarius</taxon>
    </lineage>
</organism>
<evidence type="ECO:0000256" key="2">
    <source>
        <dbReference type="SAM" id="SignalP"/>
    </source>
</evidence>
<dbReference type="InterPro" id="IPR030392">
    <property type="entry name" value="S74_ICA"/>
</dbReference>
<gene>
    <name evidence="4" type="ORF">EI983_10530</name>
</gene>
<name>A0A6I6IS12_9RHOB</name>
<evidence type="ECO:0000256" key="1">
    <source>
        <dbReference type="SAM" id="Coils"/>
    </source>
</evidence>
<keyword evidence="1" id="KW-0175">Coiled coil</keyword>